<accession>A0A0C5RBG3</accession>
<dbReference type="RefSeq" id="WP_208895163.1">
    <property type="nucleotide sequence ID" value="NZ_CP009770.1"/>
</dbReference>
<reference evidence="2 3" key="1">
    <citation type="journal article" date="2015" name="Genome Announc.">
        <title>Genome Sequence of Ureaplasma diversum Strain ATCC 49782.</title>
        <authorList>
            <person name="Marques L.M."/>
            <person name="Guimaraes A.M."/>
            <person name="Martins H.B."/>
            <person name="Rezende I.S."/>
            <person name="Barbosa M.S."/>
            <person name="Campos G.B."/>
            <person name="do Nascimento N.C."/>
            <person name="Dos Santos A.P."/>
            <person name="Amorim A.T."/>
            <person name="Santos V.M."/>
            <person name="Messick J.B."/>
            <person name="Timenetsky J."/>
        </authorList>
    </citation>
    <scope>NUCLEOTIDE SEQUENCE [LARGE SCALE GENOMIC DNA]</scope>
    <source>
        <strain evidence="2 3">ATCC 49782</strain>
    </source>
</reference>
<evidence type="ECO:0000313" key="2">
    <source>
        <dbReference type="EMBL" id="AJQ45231.1"/>
    </source>
</evidence>
<dbReference type="PATRIC" id="fig|42094.4.peg.219"/>
<gene>
    <name evidence="2" type="ORF">JM47_01150</name>
</gene>
<feature type="compositionally biased region" description="Polar residues" evidence="1">
    <location>
        <begin position="38"/>
        <end position="48"/>
    </location>
</feature>
<organism evidence="2 3">
    <name type="scientific">Ureaplasma diversum</name>
    <dbReference type="NCBI Taxonomy" id="42094"/>
    <lineage>
        <taxon>Bacteria</taxon>
        <taxon>Bacillati</taxon>
        <taxon>Mycoplasmatota</taxon>
        <taxon>Mycoplasmoidales</taxon>
        <taxon>Mycoplasmoidaceae</taxon>
        <taxon>Ureaplasma</taxon>
    </lineage>
</organism>
<dbReference type="AlphaFoldDB" id="A0A0C5RBG3"/>
<dbReference type="KEGG" id="ude:JM47_01150"/>
<feature type="region of interest" description="Disordered" evidence="1">
    <location>
        <begin position="1"/>
        <end position="79"/>
    </location>
</feature>
<evidence type="ECO:0000256" key="1">
    <source>
        <dbReference type="SAM" id="MobiDB-lite"/>
    </source>
</evidence>
<dbReference type="Proteomes" id="UP000032261">
    <property type="component" value="Chromosome"/>
</dbReference>
<proteinExistence type="predicted"/>
<dbReference type="HOGENOM" id="CLU_911975_0_0_14"/>
<evidence type="ECO:0000313" key="3">
    <source>
        <dbReference type="Proteomes" id="UP000032261"/>
    </source>
</evidence>
<dbReference type="EMBL" id="CP009770">
    <property type="protein sequence ID" value="AJQ45231.1"/>
    <property type="molecule type" value="Genomic_DNA"/>
</dbReference>
<sequence>MPGDEPGAGNGAEAGKQDTPGANEDKKDQKTESGKESGGTQSDNSGETQPAPDAGSKDDAAKPVSVSLDTDANLTKKEDKYELVLNVTNANEKYLEVELTEILADGQDGSKVTSKAKVHADKVTVTFESLKEGTKYKVSSLKLYDTDKSTTSTSVEVSKDLSSKELKTNDVVKPIEKSEVEANKAETNKITIQSVRYEYNEPTKYTYIIFRAKTSKEFFDKIKDKHFDLQLRKSDGKVQSDETDGSGIKPYKLSEEGDNVLFEFYPAYPWGKGANFIVTKVSVKDDPQTNILASEYEVKSQETVA</sequence>
<name>A0A0C5RBG3_9BACT</name>
<dbReference type="STRING" id="42094.JM47_01150"/>
<protein>
    <submittedName>
        <fullName evidence="2">Uncharacterized protein</fullName>
    </submittedName>
</protein>
<feature type="compositionally biased region" description="Basic and acidic residues" evidence="1">
    <location>
        <begin position="23"/>
        <end position="35"/>
    </location>
</feature>
<feature type="compositionally biased region" description="Gly residues" evidence="1">
    <location>
        <begin position="1"/>
        <end position="12"/>
    </location>
</feature>